<dbReference type="AlphaFoldDB" id="A0A2H3TFR5"/>
<dbReference type="EMBL" id="FMJY01000006">
    <property type="protein sequence ID" value="SCO87548.1"/>
    <property type="molecule type" value="Genomic_DNA"/>
</dbReference>
<proteinExistence type="predicted"/>
<evidence type="ECO:0000313" key="2">
    <source>
        <dbReference type="Proteomes" id="UP000219369"/>
    </source>
</evidence>
<gene>
    <name evidence="1" type="ORF">FRV6_11675</name>
</gene>
<evidence type="ECO:0000313" key="1">
    <source>
        <dbReference type="EMBL" id="SCO87548.1"/>
    </source>
</evidence>
<organism evidence="1 2">
    <name type="scientific">Fusarium oxysporum</name>
    <name type="common">Fusarium vascular wilt</name>
    <dbReference type="NCBI Taxonomy" id="5507"/>
    <lineage>
        <taxon>Eukaryota</taxon>
        <taxon>Fungi</taxon>
        <taxon>Dikarya</taxon>
        <taxon>Ascomycota</taxon>
        <taxon>Pezizomycotina</taxon>
        <taxon>Sordariomycetes</taxon>
        <taxon>Hypocreomycetidae</taxon>
        <taxon>Hypocreales</taxon>
        <taxon>Nectriaceae</taxon>
        <taxon>Fusarium</taxon>
        <taxon>Fusarium oxysporum species complex</taxon>
    </lineage>
</organism>
<protein>
    <submittedName>
        <fullName evidence="1">Uncharacterized protein</fullName>
    </submittedName>
</protein>
<accession>A0A2H3TFR5</accession>
<name>A0A2H3TFR5_FUSOX</name>
<dbReference type="Proteomes" id="UP000219369">
    <property type="component" value="Unassembled WGS sequence"/>
</dbReference>
<reference evidence="2" key="1">
    <citation type="submission" date="2016-09" db="EMBL/GenBank/DDBJ databases">
        <authorList>
            <person name="Guldener U."/>
        </authorList>
    </citation>
    <scope>NUCLEOTIDE SEQUENCE [LARGE SCALE GENOMIC DNA]</scope>
    <source>
        <strain evidence="2">V64-1</strain>
    </source>
</reference>
<sequence length="56" mass="6365">MYVSFLWTFRDVWLFSGPSSQSIGAYRDKKLISPLTLRGQFQAFNVGEDDKAACSE</sequence>